<feature type="region of interest" description="Disordered" evidence="7">
    <location>
        <begin position="410"/>
        <end position="454"/>
    </location>
</feature>
<dbReference type="GO" id="GO:0000981">
    <property type="term" value="F:DNA-binding transcription factor activity, RNA polymerase II-specific"/>
    <property type="evidence" value="ECO:0000318"/>
    <property type="project" value="GO_Central"/>
</dbReference>
<feature type="compositionally biased region" description="Low complexity" evidence="7">
    <location>
        <begin position="491"/>
        <end position="501"/>
    </location>
</feature>
<name>A0A2A6D228_PRIPA</name>
<dbReference type="PROSITE" id="PS51152">
    <property type="entry name" value="NFYA_HAP2_2"/>
    <property type="match status" value="1"/>
</dbReference>
<evidence type="ECO:0000256" key="4">
    <source>
        <dbReference type="ARBA" id="ARBA00023163"/>
    </source>
</evidence>
<comment type="similarity">
    <text evidence="6">Belongs to the NFYA/HAP2 subunit family.</text>
</comment>
<organism evidence="8 9">
    <name type="scientific">Pristionchus pacificus</name>
    <name type="common">Parasitic nematode worm</name>
    <dbReference type="NCBI Taxonomy" id="54126"/>
    <lineage>
        <taxon>Eukaryota</taxon>
        <taxon>Metazoa</taxon>
        <taxon>Ecdysozoa</taxon>
        <taxon>Nematoda</taxon>
        <taxon>Chromadorea</taxon>
        <taxon>Rhabditida</taxon>
        <taxon>Rhabditina</taxon>
        <taxon>Diplogasteromorpha</taxon>
        <taxon>Diplogasteroidea</taxon>
        <taxon>Neodiplogasteridae</taxon>
        <taxon>Pristionchus</taxon>
    </lineage>
</organism>
<keyword evidence="2 6" id="KW-0805">Transcription regulation</keyword>
<evidence type="ECO:0000256" key="7">
    <source>
        <dbReference type="SAM" id="MobiDB-lite"/>
    </source>
</evidence>
<reference evidence="9" key="1">
    <citation type="journal article" date="2008" name="Nat. Genet.">
        <title>The Pristionchus pacificus genome provides a unique perspective on nematode lifestyle and parasitism.</title>
        <authorList>
            <person name="Dieterich C."/>
            <person name="Clifton S.W."/>
            <person name="Schuster L.N."/>
            <person name="Chinwalla A."/>
            <person name="Delehaunty K."/>
            <person name="Dinkelacker I."/>
            <person name="Fulton L."/>
            <person name="Fulton R."/>
            <person name="Godfrey J."/>
            <person name="Minx P."/>
            <person name="Mitreva M."/>
            <person name="Roeseler W."/>
            <person name="Tian H."/>
            <person name="Witte H."/>
            <person name="Yang S.P."/>
            <person name="Wilson R.K."/>
            <person name="Sommer R.J."/>
        </authorList>
    </citation>
    <scope>NUCLEOTIDE SEQUENCE [LARGE SCALE GENOMIC DNA]</scope>
    <source>
        <strain evidence="9">PS312</strain>
    </source>
</reference>
<protein>
    <recommendedName>
        <fullName evidence="6">Nuclear transcription factor Y subunit</fullName>
    </recommendedName>
</protein>
<dbReference type="OrthoDB" id="1097733at2759"/>
<keyword evidence="9" id="KW-1185">Reference proteome</keyword>
<feature type="compositionally biased region" description="Basic and acidic residues" evidence="7">
    <location>
        <begin position="354"/>
        <end position="371"/>
    </location>
</feature>
<dbReference type="EnsemblMetazoa" id="PPA20665.1">
    <property type="protein sequence ID" value="PPA20665.1"/>
    <property type="gene ID" value="WBGene00110219"/>
</dbReference>
<feature type="compositionally biased region" description="Polar residues" evidence="7">
    <location>
        <begin position="468"/>
        <end position="480"/>
    </location>
</feature>
<dbReference type="AlphaFoldDB" id="A0A2A6D228"/>
<evidence type="ECO:0000313" key="8">
    <source>
        <dbReference type="EnsemblMetazoa" id="PPA20665.1"/>
    </source>
</evidence>
<dbReference type="GO" id="GO:0006357">
    <property type="term" value="P:regulation of transcription by RNA polymerase II"/>
    <property type="evidence" value="ECO:0000318"/>
    <property type="project" value="GO_Central"/>
</dbReference>
<accession>A0A2A6D228</accession>
<dbReference type="PRINTS" id="PR00616">
    <property type="entry name" value="CCAATSUBUNTB"/>
</dbReference>
<evidence type="ECO:0000256" key="3">
    <source>
        <dbReference type="ARBA" id="ARBA00023125"/>
    </source>
</evidence>
<dbReference type="Proteomes" id="UP000005239">
    <property type="component" value="Unassembled WGS sequence"/>
</dbReference>
<evidence type="ECO:0000256" key="5">
    <source>
        <dbReference type="ARBA" id="ARBA00023242"/>
    </source>
</evidence>
<gene>
    <name evidence="8" type="primary">WBGene00110219</name>
</gene>
<dbReference type="SMART" id="SM00521">
    <property type="entry name" value="CBF"/>
    <property type="match status" value="1"/>
</dbReference>
<keyword evidence="4 6" id="KW-0804">Transcription</keyword>
<sequence>MPRENDEENSPQDGMYISAPDEYQMYQSEQQIYSAFSMDESQDKYANINNEIQDEPHLQDNIDDEDMFIKTFKPGPNGYQEIPLELVQNFFDITELEDQACTSTGRTKFKVVINGQEMIIDGTVTPANEYTPQQQQTPGELEEELEEPVEYNMMHLPEAVMSGGQSMQMITLPDGQLALQVTQMEQKPQMAQVVTVDEEGNIISTDGTFAIGMPSSAQSQGAVMMTMQTDEFGNMYLQEESAPSTSGVGNFHCMEVTGDPAEIAAMYPGMQMLAVNPDGTLESVFEDGLPPPTAATTYVNAKQYHRIMKRREARARLESSGRVPKIRSKYLHESRHRHACNRVRGEGGKFNSKKGRDANDITGDDHSPIKMKKFEMNSPTQNDKEDIFTADKNDVVPLLPRPIFTRPAKNAPALKARIPTPLTVRSTTTPNQRPTAVITHLPLPPQSKVRPPGFRVARPSEIKKLLPTTYSKPGSATSKVDSLPDKILEESPSNSNSPPYSAEIDDSLKKEPDFSNLNSL</sequence>
<feature type="compositionally biased region" description="Polar residues" evidence="7">
    <location>
        <begin position="423"/>
        <end position="434"/>
    </location>
</feature>
<dbReference type="InterPro" id="IPR001289">
    <property type="entry name" value="NFYA"/>
</dbReference>
<dbReference type="Pfam" id="PF02045">
    <property type="entry name" value="CBFB_NFYA"/>
    <property type="match status" value="1"/>
</dbReference>
<dbReference type="PANTHER" id="PTHR12632">
    <property type="entry name" value="TRANSCRIPTION FACTOR NF-Y ALPHA-RELATED"/>
    <property type="match status" value="1"/>
</dbReference>
<comment type="function">
    <text evidence="6">Component of the sequence-specific heterotrimeric transcription factor (NF-Y) which specifically recognizes a 5'-CCAAT-3' box motif found in the promoters of its target genes.</text>
</comment>
<dbReference type="GO" id="GO:0016602">
    <property type="term" value="C:CCAAT-binding factor complex"/>
    <property type="evidence" value="ECO:0000318"/>
    <property type="project" value="GO_Central"/>
</dbReference>
<keyword evidence="5 6" id="KW-0539">Nucleus</keyword>
<evidence type="ECO:0000313" key="9">
    <source>
        <dbReference type="Proteomes" id="UP000005239"/>
    </source>
</evidence>
<evidence type="ECO:0000256" key="2">
    <source>
        <dbReference type="ARBA" id="ARBA00023015"/>
    </source>
</evidence>
<comment type="subcellular location">
    <subcellularLocation>
        <location evidence="1 6">Nucleus</location>
    </subcellularLocation>
</comment>
<keyword evidence="3 6" id="KW-0238">DNA-binding</keyword>
<proteinExistence type="inferred from homology"/>
<evidence type="ECO:0000256" key="6">
    <source>
        <dbReference type="RuleBase" id="RU367155"/>
    </source>
</evidence>
<dbReference type="GO" id="GO:0003677">
    <property type="term" value="F:DNA binding"/>
    <property type="evidence" value="ECO:0007669"/>
    <property type="project" value="UniProtKB-KW"/>
</dbReference>
<comment type="subunit">
    <text evidence="6">Heterotrimer.</text>
</comment>
<dbReference type="Gene3D" id="6.10.250.2430">
    <property type="match status" value="1"/>
</dbReference>
<evidence type="ECO:0000256" key="1">
    <source>
        <dbReference type="ARBA" id="ARBA00004123"/>
    </source>
</evidence>
<reference evidence="8" key="2">
    <citation type="submission" date="2022-06" db="UniProtKB">
        <authorList>
            <consortium name="EnsemblMetazoa"/>
        </authorList>
    </citation>
    <scope>IDENTIFICATION</scope>
    <source>
        <strain evidence="8">PS312</strain>
    </source>
</reference>
<accession>A0A8R1UF02</accession>
<feature type="region of interest" description="Disordered" evidence="7">
    <location>
        <begin position="467"/>
        <end position="520"/>
    </location>
</feature>
<feature type="region of interest" description="Disordered" evidence="7">
    <location>
        <begin position="343"/>
        <end position="371"/>
    </location>
</feature>